<gene>
    <name evidence="11" type="primary">CAARF8</name>
</gene>
<dbReference type="STRING" id="3827.A0A1S2XKQ4"/>
<dbReference type="PaxDb" id="3827-XP_004490828.1"/>
<dbReference type="SUPFAM" id="SSF101936">
    <property type="entry name" value="DNA-binding pseudobarrel domain"/>
    <property type="match status" value="1"/>
</dbReference>
<evidence type="ECO:0000256" key="4">
    <source>
        <dbReference type="ARBA" id="ARBA00023125"/>
    </source>
</evidence>
<dbReference type="eggNOG" id="ENOG502QVP0">
    <property type="taxonomic scope" value="Eukaryota"/>
</dbReference>
<reference evidence="10" key="1">
    <citation type="journal article" date="2013" name="Nat. Biotechnol.">
        <title>Draft genome sequence of chickpea (Cicer arietinum) provides a resource for trait improvement.</title>
        <authorList>
            <person name="Varshney R.K."/>
            <person name="Song C."/>
            <person name="Saxena R.K."/>
            <person name="Azam S."/>
            <person name="Yu S."/>
            <person name="Sharpe A.G."/>
            <person name="Cannon S."/>
            <person name="Baek J."/>
            <person name="Rosen B.D."/>
            <person name="Tar'an B."/>
            <person name="Millan T."/>
            <person name="Zhang X."/>
            <person name="Ramsay L.D."/>
            <person name="Iwata A."/>
            <person name="Wang Y."/>
            <person name="Nelson W."/>
            <person name="Farmer A.D."/>
            <person name="Gaur P.M."/>
            <person name="Soderlund C."/>
            <person name="Penmetsa R.V."/>
            <person name="Xu C."/>
            <person name="Bharti A.K."/>
            <person name="He W."/>
            <person name="Winter P."/>
            <person name="Zhao S."/>
            <person name="Hane J.K."/>
            <person name="Carrasquilla-Garcia N."/>
            <person name="Condie J.A."/>
            <person name="Upadhyaya H.D."/>
            <person name="Luo M.C."/>
            <person name="Thudi M."/>
            <person name="Gowda C.L."/>
            <person name="Singh N.P."/>
            <person name="Lichtenzveig J."/>
            <person name="Gali K.K."/>
            <person name="Rubio J."/>
            <person name="Nadarajan N."/>
            <person name="Dolezel J."/>
            <person name="Bansal K.C."/>
            <person name="Xu X."/>
            <person name="Edwards D."/>
            <person name="Zhang G."/>
            <person name="Kahl G."/>
            <person name="Gil J."/>
            <person name="Singh K.B."/>
            <person name="Datta S.K."/>
            <person name="Jackson S.A."/>
            <person name="Wang J."/>
            <person name="Cook D.R."/>
        </authorList>
    </citation>
    <scope>NUCLEOTIDE SEQUENCE [LARGE SCALE GENOMIC DNA]</scope>
    <source>
        <strain evidence="10">cv. CDC Frontier</strain>
    </source>
</reference>
<comment type="function">
    <text evidence="8">Auxin response factors (ARFs) are transcriptional factors that bind specifically to the DNA sequence 5'-TGTCTC-3' found in the auxin-responsive promoter elements (AuxREs).</text>
</comment>
<dbReference type="Gene3D" id="2.30.30.1040">
    <property type="match status" value="1"/>
</dbReference>
<dbReference type="InterPro" id="IPR015300">
    <property type="entry name" value="DNA-bd_pseudobarrel_sf"/>
</dbReference>
<evidence type="ECO:0000256" key="6">
    <source>
        <dbReference type="ARBA" id="ARBA00023242"/>
    </source>
</evidence>
<evidence type="ECO:0000256" key="1">
    <source>
        <dbReference type="ARBA" id="ARBA00004123"/>
    </source>
</evidence>
<dbReference type="GO" id="GO:0006355">
    <property type="term" value="P:regulation of DNA-templated transcription"/>
    <property type="evidence" value="ECO:0007669"/>
    <property type="project" value="InterPro"/>
</dbReference>
<keyword evidence="10" id="KW-1185">Reference proteome</keyword>
<dbReference type="GO" id="GO:0009734">
    <property type="term" value="P:auxin-activated signaling pathway"/>
    <property type="evidence" value="ECO:0007669"/>
    <property type="project" value="UniProtKB-KW"/>
</dbReference>
<dbReference type="GeneID" id="101503141"/>
<keyword evidence="3 8" id="KW-0805">Transcription regulation</keyword>
<accession>A0A1S2XKQ4</accession>
<protein>
    <recommendedName>
        <fullName evidence="8">Auxin response factor</fullName>
    </recommendedName>
</protein>
<dbReference type="Proteomes" id="UP000087171">
    <property type="component" value="Chromosome Ca2"/>
</dbReference>
<keyword evidence="6 8" id="KW-0539">Nucleus</keyword>
<evidence type="ECO:0000256" key="8">
    <source>
        <dbReference type="RuleBase" id="RU004561"/>
    </source>
</evidence>
<evidence type="ECO:0000256" key="3">
    <source>
        <dbReference type="ARBA" id="ARBA00023015"/>
    </source>
</evidence>
<dbReference type="PANTHER" id="PTHR31384:SF94">
    <property type="entry name" value="AUXIN RESPONSE FACTOR 17"/>
    <property type="match status" value="1"/>
</dbReference>
<comment type="subcellular location">
    <subcellularLocation>
        <location evidence="1 8">Nucleus</location>
    </subcellularLocation>
</comment>
<dbReference type="Pfam" id="PF06507">
    <property type="entry name" value="ARF_AD"/>
    <property type="match status" value="1"/>
</dbReference>
<organism evidence="10 11">
    <name type="scientific">Cicer arietinum</name>
    <name type="common">Chickpea</name>
    <name type="synonym">Garbanzo</name>
    <dbReference type="NCBI Taxonomy" id="3827"/>
    <lineage>
        <taxon>Eukaryota</taxon>
        <taxon>Viridiplantae</taxon>
        <taxon>Streptophyta</taxon>
        <taxon>Embryophyta</taxon>
        <taxon>Tracheophyta</taxon>
        <taxon>Spermatophyta</taxon>
        <taxon>Magnoliopsida</taxon>
        <taxon>eudicotyledons</taxon>
        <taxon>Gunneridae</taxon>
        <taxon>Pentapetalae</taxon>
        <taxon>rosids</taxon>
        <taxon>fabids</taxon>
        <taxon>Fabales</taxon>
        <taxon>Fabaceae</taxon>
        <taxon>Papilionoideae</taxon>
        <taxon>50 kb inversion clade</taxon>
        <taxon>NPAAA clade</taxon>
        <taxon>Hologalegina</taxon>
        <taxon>IRL clade</taxon>
        <taxon>Cicereae</taxon>
        <taxon>Cicer</taxon>
    </lineage>
</organism>
<dbReference type="Pfam" id="PF02362">
    <property type="entry name" value="B3"/>
    <property type="match status" value="1"/>
</dbReference>
<feature type="domain" description="TF-B3" evidence="9">
    <location>
        <begin position="111"/>
        <end position="213"/>
    </location>
</feature>
<dbReference type="OrthoDB" id="1414159at2759"/>
<reference evidence="11" key="2">
    <citation type="submission" date="2025-08" db="UniProtKB">
        <authorList>
            <consortium name="RefSeq"/>
        </authorList>
    </citation>
    <scope>IDENTIFICATION</scope>
    <source>
        <tissue evidence="11">Etiolated seedlings</tissue>
    </source>
</reference>
<dbReference type="SMART" id="SM01019">
    <property type="entry name" value="B3"/>
    <property type="match status" value="1"/>
</dbReference>
<dbReference type="PANTHER" id="PTHR31384">
    <property type="entry name" value="AUXIN RESPONSE FACTOR 4-RELATED"/>
    <property type="match status" value="1"/>
</dbReference>
<dbReference type="CDD" id="cd10017">
    <property type="entry name" value="B3_DNA"/>
    <property type="match status" value="1"/>
</dbReference>
<dbReference type="PROSITE" id="PS50863">
    <property type="entry name" value="B3"/>
    <property type="match status" value="1"/>
</dbReference>
<dbReference type="AlphaFoldDB" id="A0A1S2XKQ4"/>
<comment type="similarity">
    <text evidence="2 8">Belongs to the ARF family.</text>
</comment>
<keyword evidence="7 8" id="KW-0927">Auxin signaling pathway</keyword>
<dbReference type="GO" id="GO:0003677">
    <property type="term" value="F:DNA binding"/>
    <property type="evidence" value="ECO:0007669"/>
    <property type="project" value="UniProtKB-KW"/>
</dbReference>
<evidence type="ECO:0000256" key="2">
    <source>
        <dbReference type="ARBA" id="ARBA00007853"/>
    </source>
</evidence>
<dbReference type="InterPro" id="IPR010525">
    <property type="entry name" value="ARF_dom"/>
</dbReference>
<evidence type="ECO:0000313" key="11">
    <source>
        <dbReference type="RefSeq" id="XP_004490828.1"/>
    </source>
</evidence>
<proteinExistence type="inferred from homology"/>
<evidence type="ECO:0000256" key="7">
    <source>
        <dbReference type="ARBA" id="ARBA00023294"/>
    </source>
</evidence>
<keyword evidence="4 8" id="KW-0238">DNA-binding</keyword>
<evidence type="ECO:0000256" key="5">
    <source>
        <dbReference type="ARBA" id="ARBA00023163"/>
    </source>
</evidence>
<dbReference type="GO" id="GO:0005634">
    <property type="term" value="C:nucleus"/>
    <property type="evidence" value="ECO:0007669"/>
    <property type="project" value="UniProtKB-SubCell"/>
</dbReference>
<dbReference type="FunFam" id="2.40.330.10:FF:000001">
    <property type="entry name" value="Auxin response factor"/>
    <property type="match status" value="1"/>
</dbReference>
<dbReference type="InterPro" id="IPR003340">
    <property type="entry name" value="B3_DNA-bd"/>
</dbReference>
<dbReference type="RefSeq" id="XP_004490828.1">
    <property type="nucleotide sequence ID" value="XM_004490771.3"/>
</dbReference>
<dbReference type="InterPro" id="IPR044835">
    <property type="entry name" value="ARF_plant"/>
</dbReference>
<dbReference type="KEGG" id="cam:101503141"/>
<name>A0A1S2XKQ4_CICAR</name>
<evidence type="ECO:0000313" key="10">
    <source>
        <dbReference type="Proteomes" id="UP000087171"/>
    </source>
</evidence>
<keyword evidence="5 8" id="KW-0804">Transcription</keyword>
<comment type="subunit">
    <text evidence="8">Homodimers and heterodimers.</text>
</comment>
<evidence type="ECO:0000259" key="9">
    <source>
        <dbReference type="PROSITE" id="PS50863"/>
    </source>
</evidence>
<dbReference type="Gene3D" id="2.40.330.10">
    <property type="entry name" value="DNA-binding pseudobarrel domain"/>
    <property type="match status" value="1"/>
</dbReference>
<sequence>MSPTHPRRVHSNILLGCTGASVKIPKLHSQVYYFPLGHLHHASPSPTTHTLSILNRHRSIIPCLVSTVDLLADTHSDEVFAKLLLTPVTTFRLQEPQDHSVSDDADKVVSSVKILSQSDANNGGAFSVPRSCADTVFPKLNFEAVPPSQELFITDVHGEVWKFTHTFRGNPRRHLFTTGWSTFVNKKKLVAGDSVVFMKNSTGEIFVGIRRIMKFEATSAAEVSEENKEFEGFLRNGKRGKVTEQAVREAAESAEKKNAFEVVYYPSDGCWCDFVVDAKVVDEAMKIDWSCGMRVKLCLENDRDSSKMKLILGTISNVSTATPWRMLQVNWDGAEVSENLKQVSPWQVEVISQMPALHLAFPPTKKFRATHNSSGIEGSTTIQFLCSTAKSSNRTPLNYDTLDASIKGVRQNLLSVSDKGNSFIGVNSVAGLSIVSTELTLHSSISTNDSSSDTNISIDTKKATSPSIMLFGTIIQPVQCDFQDSGIKTSDDEIQDIHKACTNG</sequence>